<dbReference type="GO" id="GO:0044877">
    <property type="term" value="F:protein-containing complex binding"/>
    <property type="evidence" value="ECO:0007669"/>
    <property type="project" value="TreeGrafter"/>
</dbReference>
<evidence type="ECO:0000259" key="1">
    <source>
        <dbReference type="Pfam" id="PF01370"/>
    </source>
</evidence>
<comment type="caution">
    <text evidence="2">The sequence shown here is derived from an EMBL/GenBank/DDBJ whole genome shotgun (WGS) entry which is preliminary data.</text>
</comment>
<evidence type="ECO:0000313" key="3">
    <source>
        <dbReference type="EMBL" id="MBV4551562.1"/>
    </source>
</evidence>
<organism evidence="2">
    <name type="scientific">Pseudomonas marvdashtae</name>
    <dbReference type="NCBI Taxonomy" id="2745500"/>
    <lineage>
        <taxon>Bacteria</taxon>
        <taxon>Pseudomonadati</taxon>
        <taxon>Pseudomonadota</taxon>
        <taxon>Gammaproteobacteria</taxon>
        <taxon>Pseudomonadales</taxon>
        <taxon>Pseudomonadaceae</taxon>
        <taxon>Pseudomonas</taxon>
    </lineage>
</organism>
<dbReference type="RefSeq" id="WP_186642442.1">
    <property type="nucleotide sequence ID" value="NZ_JABWQX020000001.1"/>
</dbReference>
<keyword evidence="4" id="KW-1185">Reference proteome</keyword>
<dbReference type="Proteomes" id="UP000659438">
    <property type="component" value="Unassembled WGS sequence"/>
</dbReference>
<dbReference type="PANTHER" id="PTHR12126:SF11">
    <property type="entry name" value="NADH DEHYDROGENASE [UBIQUINONE] 1 ALPHA SUBCOMPLEX SUBUNIT 9, MITOCHONDRIAL"/>
    <property type="match status" value="1"/>
</dbReference>
<dbReference type="SUPFAM" id="SSF51735">
    <property type="entry name" value="NAD(P)-binding Rossmann-fold domains"/>
    <property type="match status" value="1"/>
</dbReference>
<dbReference type="Pfam" id="PF01370">
    <property type="entry name" value="Epimerase"/>
    <property type="match status" value="1"/>
</dbReference>
<dbReference type="EMBL" id="JABWQX020000001">
    <property type="protein sequence ID" value="MBV4551562.1"/>
    <property type="molecule type" value="Genomic_DNA"/>
</dbReference>
<gene>
    <name evidence="3" type="ORF">HU742_010500</name>
    <name evidence="2" type="ORF">HU742_02755</name>
</gene>
<reference evidence="3" key="3">
    <citation type="submission" date="2021-06" db="EMBL/GenBank/DDBJ databases">
        <title>Updating the genus Pseudomonas: Description of 43 new species and partition of the Pseudomonas putida group.</title>
        <authorList>
            <person name="Girard L."/>
            <person name="Lood C."/>
            <person name="Vandamme P."/>
            <person name="Rokni-Zadeh H."/>
            <person name="Van Noort V."/>
            <person name="Hofte M."/>
            <person name="Lavigne R."/>
            <person name="De Mot R."/>
        </authorList>
    </citation>
    <scope>NUCLEOTIDE SEQUENCE</scope>
    <source>
        <strain evidence="3">SWRI102</strain>
    </source>
</reference>
<feature type="domain" description="NAD-dependent epimerase/dehydratase" evidence="1">
    <location>
        <begin position="64"/>
        <end position="180"/>
    </location>
</feature>
<dbReference type="InterPro" id="IPR051207">
    <property type="entry name" value="ComplexI_NDUFA9_subunit"/>
</dbReference>
<dbReference type="Gene3D" id="3.40.50.720">
    <property type="entry name" value="NAD(P)-binding Rossmann-like Domain"/>
    <property type="match status" value="1"/>
</dbReference>
<proteinExistence type="predicted"/>
<dbReference type="InterPro" id="IPR036291">
    <property type="entry name" value="NAD(P)-bd_dom_sf"/>
</dbReference>
<evidence type="ECO:0000313" key="2">
    <source>
        <dbReference type="EMBL" id="MBC3394108.1"/>
    </source>
</evidence>
<sequence length="279" mass="31251">MLGGSSLLGERALPLLAQSGHTTSAFTRGLPKVPCSGVTWRKADDWHALELDVFLSFAPIWVLADYLRRLASTRIRRVVVLSSTSRFAKQASPDIRERQVTQRLIHAEEQLEQWAIERQIEWVILRPTMIYGFGRDKNISEIARFIQRFGFFPLIGGGTGLRQPVHGDDVIQACLSAIGTADLPSGGYDLSGGEVLSYHTMVQRIFQALGRPERTLRLPAKALSRGVSIMRWLPRYRHLSSALVGRMNEDLVFDHSDARDRLGFTPRAFQLMAEDLPGG</sequence>
<dbReference type="AlphaFoldDB" id="A0A923FKK7"/>
<name>A0A923FKK7_9PSED</name>
<accession>A0A923FKK7</accession>
<protein>
    <submittedName>
        <fullName evidence="2 3">NAD-dependent epimerase/dehydratase</fullName>
    </submittedName>
</protein>
<reference evidence="2" key="2">
    <citation type="submission" date="2020-07" db="EMBL/GenBank/DDBJ databases">
        <authorList>
            <person name="Lood C."/>
            <person name="Girard L."/>
        </authorList>
    </citation>
    <scope>NUCLEOTIDE SEQUENCE</scope>
    <source>
        <strain evidence="2">SWRI102</strain>
    </source>
</reference>
<dbReference type="PANTHER" id="PTHR12126">
    <property type="entry name" value="NADH-UBIQUINONE OXIDOREDUCTASE 39 KDA SUBUNIT-RELATED"/>
    <property type="match status" value="1"/>
</dbReference>
<reference evidence="2 4" key="1">
    <citation type="journal article" date="2020" name="Microorganisms">
        <title>Reliable Identification of Environmental Pseudomonas Isolates Using the rpoD Gene.</title>
        <authorList>
            <consortium name="The Broad Institute Genome Sequencing Platform"/>
            <person name="Girard L."/>
            <person name="Lood C."/>
            <person name="Rokni-Zadeh H."/>
            <person name="van Noort V."/>
            <person name="Lavigne R."/>
            <person name="De Mot R."/>
        </authorList>
    </citation>
    <scope>NUCLEOTIDE SEQUENCE</scope>
    <source>
        <strain evidence="2 4">SWRI102</strain>
    </source>
</reference>
<evidence type="ECO:0000313" key="4">
    <source>
        <dbReference type="Proteomes" id="UP000659438"/>
    </source>
</evidence>
<dbReference type="InterPro" id="IPR001509">
    <property type="entry name" value="Epimerase_deHydtase"/>
</dbReference>
<dbReference type="EMBL" id="JABWQX010000001">
    <property type="protein sequence ID" value="MBC3394108.1"/>
    <property type="molecule type" value="Genomic_DNA"/>
</dbReference>